<accession>A0A0Q4B1C3</accession>
<dbReference type="InterPro" id="IPR052899">
    <property type="entry name" value="Class-I_DAHP_synthase"/>
</dbReference>
<dbReference type="PANTHER" id="PTHR43018">
    <property type="entry name" value="PHOSPHO-2-DEHYDRO-3-DEOXYHEPTONATE ALDOLASE"/>
    <property type="match status" value="1"/>
</dbReference>
<gene>
    <name evidence="4" type="ORF">AL399_03880</name>
</gene>
<proteinExistence type="predicted"/>
<dbReference type="Gene3D" id="1.20.59.10">
    <property type="entry name" value="Chorismate mutase"/>
    <property type="match status" value="1"/>
</dbReference>
<dbReference type="EMBL" id="LIIK01000013">
    <property type="protein sequence ID" value="KQM09087.1"/>
    <property type="molecule type" value="Genomic_DNA"/>
</dbReference>
<dbReference type="InterPro" id="IPR002701">
    <property type="entry name" value="CM_II_prokaryot"/>
</dbReference>
<evidence type="ECO:0000256" key="2">
    <source>
        <dbReference type="ARBA" id="ARBA00022679"/>
    </source>
</evidence>
<dbReference type="InterPro" id="IPR013785">
    <property type="entry name" value="Aldolase_TIM"/>
</dbReference>
<keyword evidence="2" id="KW-0808">Transferase</keyword>
<dbReference type="PANTHER" id="PTHR43018:SF1">
    <property type="entry name" value="PROTEIN AROA(G)"/>
    <property type="match status" value="1"/>
</dbReference>
<dbReference type="InterPro" id="IPR036263">
    <property type="entry name" value="Chorismate_II_sf"/>
</dbReference>
<reference evidence="4" key="1">
    <citation type="submission" date="2015-08" db="EMBL/GenBank/DDBJ databases">
        <title>Candidatus Bacteriodes Periocalifornicus.</title>
        <authorList>
            <person name="McLean J.S."/>
            <person name="Kelley S."/>
        </authorList>
    </citation>
    <scope>NUCLEOTIDE SEQUENCE [LARGE SCALE GENOMIC DNA]</scope>
    <source>
        <strain evidence="4">12B</strain>
    </source>
</reference>
<evidence type="ECO:0000259" key="3">
    <source>
        <dbReference type="PROSITE" id="PS51168"/>
    </source>
</evidence>
<protein>
    <recommendedName>
        <fullName evidence="1">chorismate mutase</fullName>
        <ecNumber evidence="1">5.4.99.5</ecNumber>
    </recommendedName>
</protein>
<dbReference type="SUPFAM" id="SSF48600">
    <property type="entry name" value="Chorismate mutase II"/>
    <property type="match status" value="1"/>
</dbReference>
<dbReference type="Pfam" id="PF01817">
    <property type="entry name" value="CM_2"/>
    <property type="match status" value="1"/>
</dbReference>
<dbReference type="GO" id="GO:0016740">
    <property type="term" value="F:transferase activity"/>
    <property type="evidence" value="ECO:0007669"/>
    <property type="project" value="UniProtKB-KW"/>
</dbReference>
<dbReference type="Proteomes" id="UP000054172">
    <property type="component" value="Unassembled WGS sequence"/>
</dbReference>
<evidence type="ECO:0000313" key="4">
    <source>
        <dbReference type="EMBL" id="KQM09087.1"/>
    </source>
</evidence>
<feature type="domain" description="Chorismate mutase" evidence="3">
    <location>
        <begin position="265"/>
        <end position="356"/>
    </location>
</feature>
<dbReference type="GO" id="GO:0004106">
    <property type="term" value="F:chorismate mutase activity"/>
    <property type="evidence" value="ECO:0007669"/>
    <property type="project" value="UniProtKB-EC"/>
</dbReference>
<dbReference type="InterPro" id="IPR036979">
    <property type="entry name" value="CM_dom_sf"/>
</dbReference>
<dbReference type="EC" id="5.4.99.5" evidence="1"/>
<dbReference type="STRING" id="1702214.AL399_03880"/>
<dbReference type="PROSITE" id="PS51168">
    <property type="entry name" value="CHORISMATE_MUT_2"/>
    <property type="match status" value="1"/>
</dbReference>
<dbReference type="InterPro" id="IPR006218">
    <property type="entry name" value="DAHP1/KDSA"/>
</dbReference>
<organism evidence="4 5">
    <name type="scientific">Candidatus [Bacteroides] periocalifornicus</name>
    <dbReference type="NCBI Taxonomy" id="1702214"/>
    <lineage>
        <taxon>Bacteria</taxon>
        <taxon>Pseudomonadati</taxon>
        <taxon>Bacteroidota</taxon>
    </lineage>
</organism>
<evidence type="ECO:0000256" key="1">
    <source>
        <dbReference type="ARBA" id="ARBA00012404"/>
    </source>
</evidence>
<sequence>MAEEVKAGGAIDTYRIPLVVAGPCSAENPEQVLTCAHELAQLGCVDFYRAGVWKPRTRPGGFEGRGAQALPWLAQAQQETGLPVCVEVATTTHVRAARDHGIASYWIGARTATDPFAVEELSHAIPPGDGVIFVKNPISPDLELWIGAIERFRRAGHARVVAVHRGFYAADAAPLRNSPRWEVPLALRSRLGDLQIVCDPSHIAGRAELVPGIAQQALDYSFDGLFVEVHPSPQHALSDAAQQLTPATFGAMMRRFRYSVRAGERDLEPDLAHLRGEIDRLDSQILELLGARMRIVQRIGAWKMEHGVQPYHPGRWRQLLTHHLRYGEMVGLDRGFVRNLCHLVHTEALRVQGNMRGDDTQGEV</sequence>
<dbReference type="SMART" id="SM00830">
    <property type="entry name" value="CM_2"/>
    <property type="match status" value="1"/>
</dbReference>
<dbReference type="SUPFAM" id="SSF51569">
    <property type="entry name" value="Aldolase"/>
    <property type="match status" value="1"/>
</dbReference>
<comment type="caution">
    <text evidence="4">The sequence shown here is derived from an EMBL/GenBank/DDBJ whole genome shotgun (WGS) entry which is preliminary data.</text>
</comment>
<dbReference type="Gene3D" id="3.20.20.70">
    <property type="entry name" value="Aldolase class I"/>
    <property type="match status" value="1"/>
</dbReference>
<keyword evidence="5" id="KW-1185">Reference proteome</keyword>
<dbReference type="GO" id="GO:0046417">
    <property type="term" value="P:chorismate metabolic process"/>
    <property type="evidence" value="ECO:0007669"/>
    <property type="project" value="InterPro"/>
</dbReference>
<dbReference type="Pfam" id="PF00793">
    <property type="entry name" value="DAHP_synth_1"/>
    <property type="match status" value="1"/>
</dbReference>
<dbReference type="AlphaFoldDB" id="A0A0Q4B1C3"/>
<name>A0A0Q4B1C3_9BACT</name>
<evidence type="ECO:0000313" key="5">
    <source>
        <dbReference type="Proteomes" id="UP000054172"/>
    </source>
</evidence>
<dbReference type="PATRIC" id="fig|1702214.3.peg.1388"/>